<proteinExistence type="predicted"/>
<evidence type="ECO:0000313" key="1">
    <source>
        <dbReference type="EMBL" id="GFR64731.1"/>
    </source>
</evidence>
<dbReference type="AlphaFoldDB" id="A0AAV4EX67"/>
<reference evidence="1 2" key="1">
    <citation type="journal article" date="2021" name="Elife">
        <title>Chloroplast acquisition without the gene transfer in kleptoplastic sea slugs, Plakobranchus ocellatus.</title>
        <authorList>
            <person name="Maeda T."/>
            <person name="Takahashi S."/>
            <person name="Yoshida T."/>
            <person name="Shimamura S."/>
            <person name="Takaki Y."/>
            <person name="Nagai Y."/>
            <person name="Toyoda A."/>
            <person name="Suzuki Y."/>
            <person name="Arimoto A."/>
            <person name="Ishii H."/>
            <person name="Satoh N."/>
            <person name="Nishiyama T."/>
            <person name="Hasebe M."/>
            <person name="Maruyama T."/>
            <person name="Minagawa J."/>
            <person name="Obokata J."/>
            <person name="Shigenobu S."/>
        </authorList>
    </citation>
    <scope>NUCLEOTIDE SEQUENCE [LARGE SCALE GENOMIC DNA]</scope>
</reference>
<dbReference type="GO" id="GO:0016301">
    <property type="term" value="F:kinase activity"/>
    <property type="evidence" value="ECO:0007669"/>
    <property type="project" value="UniProtKB-KW"/>
</dbReference>
<organism evidence="1 2">
    <name type="scientific">Elysia marginata</name>
    <dbReference type="NCBI Taxonomy" id="1093978"/>
    <lineage>
        <taxon>Eukaryota</taxon>
        <taxon>Metazoa</taxon>
        <taxon>Spiralia</taxon>
        <taxon>Lophotrochozoa</taxon>
        <taxon>Mollusca</taxon>
        <taxon>Gastropoda</taxon>
        <taxon>Heterobranchia</taxon>
        <taxon>Euthyneura</taxon>
        <taxon>Panpulmonata</taxon>
        <taxon>Sacoglossa</taxon>
        <taxon>Placobranchoidea</taxon>
        <taxon>Plakobranchidae</taxon>
        <taxon>Elysia</taxon>
    </lineage>
</organism>
<sequence>MQACSLVFSVPAEIDANVGLYRDDGLAACRLTPRQAENTKKKTYEVLKNYGLKIPIEAYKKIVNFLDVTLDLRNDSYKPYKKPNDNSSYAHKCSNHPPVLVKNLPRGIMKRNTKSKNEEIFNHAAPINIHRGSEEKWIQPKR</sequence>
<dbReference type="Proteomes" id="UP000762676">
    <property type="component" value="Unassembled WGS sequence"/>
</dbReference>
<protein>
    <submittedName>
        <fullName evidence="1">Inositol hexakisphosphate and diphosphoinositol-pentakisphosphate kinase 2</fullName>
    </submittedName>
</protein>
<accession>A0AAV4EX67</accession>
<keyword evidence="1" id="KW-0808">Transferase</keyword>
<keyword evidence="1" id="KW-0418">Kinase</keyword>
<name>A0AAV4EX67_9GAST</name>
<gene>
    <name evidence="1" type="ORF">ElyMa_000185300</name>
</gene>
<keyword evidence="2" id="KW-1185">Reference proteome</keyword>
<comment type="caution">
    <text evidence="1">The sequence shown here is derived from an EMBL/GenBank/DDBJ whole genome shotgun (WGS) entry which is preliminary data.</text>
</comment>
<dbReference type="EMBL" id="BMAT01000357">
    <property type="protein sequence ID" value="GFR64731.1"/>
    <property type="molecule type" value="Genomic_DNA"/>
</dbReference>
<evidence type="ECO:0000313" key="2">
    <source>
        <dbReference type="Proteomes" id="UP000762676"/>
    </source>
</evidence>